<proteinExistence type="predicted"/>
<protein>
    <submittedName>
        <fullName evidence="1">Uncharacterized protein</fullName>
    </submittedName>
</protein>
<name>A0A1H4LR12_9PSED</name>
<accession>A0A1H4LR12</accession>
<dbReference type="EMBL" id="FNTJ01000001">
    <property type="protein sequence ID" value="SEB73044.1"/>
    <property type="molecule type" value="Genomic_DNA"/>
</dbReference>
<reference evidence="2" key="1">
    <citation type="submission" date="2016-10" db="EMBL/GenBank/DDBJ databases">
        <authorList>
            <person name="Varghese N."/>
            <person name="Submissions S."/>
        </authorList>
    </citation>
    <scope>NUCLEOTIDE SEQUENCE [LARGE SCALE GENOMIC DNA]</scope>
    <source>
        <strain evidence="2">DSM 9751</strain>
    </source>
</reference>
<evidence type="ECO:0000313" key="2">
    <source>
        <dbReference type="Proteomes" id="UP000198982"/>
    </source>
</evidence>
<gene>
    <name evidence="1" type="ORF">SAMN05216178_2036</name>
</gene>
<organism evidence="1 2">
    <name type="scientific">Pseudomonas saponiphila</name>
    <dbReference type="NCBI Taxonomy" id="556534"/>
    <lineage>
        <taxon>Bacteria</taxon>
        <taxon>Pseudomonadati</taxon>
        <taxon>Pseudomonadota</taxon>
        <taxon>Gammaproteobacteria</taxon>
        <taxon>Pseudomonadales</taxon>
        <taxon>Pseudomonadaceae</taxon>
        <taxon>Pseudomonas</taxon>
    </lineage>
</organism>
<keyword evidence="2" id="KW-1185">Reference proteome</keyword>
<evidence type="ECO:0000313" key="1">
    <source>
        <dbReference type="EMBL" id="SEB73044.1"/>
    </source>
</evidence>
<sequence length="72" mass="7573">MPVATPRRVSREDLDQATQLTDAMSRLIAALPGSNSAEVQAATNSLLVDMAAFAKELIKTEVPSLPAPPVAQ</sequence>
<dbReference type="RefSeq" id="WP_092312842.1">
    <property type="nucleotide sequence ID" value="NZ_FNTJ01000001.1"/>
</dbReference>
<dbReference type="Proteomes" id="UP000198982">
    <property type="component" value="Unassembled WGS sequence"/>
</dbReference>
<dbReference type="AlphaFoldDB" id="A0A1H4LR12"/>